<dbReference type="InterPro" id="IPR012349">
    <property type="entry name" value="Split_barrel_FMN-bd"/>
</dbReference>
<evidence type="ECO:0000313" key="7">
    <source>
        <dbReference type="Proteomes" id="UP000622610"/>
    </source>
</evidence>
<feature type="domain" description="Flavin reductase like" evidence="5">
    <location>
        <begin position="20"/>
        <end position="170"/>
    </location>
</feature>
<accession>A0A917JG82</accession>
<evidence type="ECO:0000313" key="6">
    <source>
        <dbReference type="EMBL" id="GGI66226.1"/>
    </source>
</evidence>
<dbReference type="SMART" id="SM00903">
    <property type="entry name" value="Flavin_Reduct"/>
    <property type="match status" value="1"/>
</dbReference>
<dbReference type="Pfam" id="PF01613">
    <property type="entry name" value="Flavin_Reduct"/>
    <property type="match status" value="1"/>
</dbReference>
<keyword evidence="7" id="KW-1185">Reference proteome</keyword>
<evidence type="ECO:0000256" key="2">
    <source>
        <dbReference type="ARBA" id="ARBA00022630"/>
    </source>
</evidence>
<dbReference type="EMBL" id="BMDT01000009">
    <property type="protein sequence ID" value="GGI66226.1"/>
    <property type="molecule type" value="Genomic_DNA"/>
</dbReference>
<keyword evidence="2" id="KW-0285">Flavoprotein</keyword>
<reference evidence="6" key="1">
    <citation type="journal article" date="2014" name="Int. J. Syst. Evol. Microbiol.">
        <title>Complete genome sequence of Corynebacterium casei LMG S-19264T (=DSM 44701T), isolated from a smear-ripened cheese.</title>
        <authorList>
            <consortium name="US DOE Joint Genome Institute (JGI-PGF)"/>
            <person name="Walter F."/>
            <person name="Albersmeier A."/>
            <person name="Kalinowski J."/>
            <person name="Ruckert C."/>
        </authorList>
    </citation>
    <scope>NUCLEOTIDE SEQUENCE</scope>
    <source>
        <strain evidence="6">CCM 8433</strain>
    </source>
</reference>
<evidence type="ECO:0000259" key="5">
    <source>
        <dbReference type="SMART" id="SM00903"/>
    </source>
</evidence>
<keyword evidence="3" id="KW-0288">FMN</keyword>
<sequence>MHVLSSDQLTQRENYKLLIGSIIPRPVALVTTESSTGVLNIAPFSFFNIVSSDPAIVSIAIQRKNGEEKDTARNFREKGQGVIHILDEENVHEANQTAAALEPHESELSVADFEVVPSESVQTPALKEAKIRLEVTVHDRIEIKKEQQVTADLFLLKVEKYVIAESVYEEGKIDPEKLAPISRLAGHDYSKLGEIFTLIRPN</sequence>
<name>A0A917JG82_9ENTE</name>
<evidence type="ECO:0000256" key="3">
    <source>
        <dbReference type="ARBA" id="ARBA00022643"/>
    </source>
</evidence>
<evidence type="ECO:0000256" key="4">
    <source>
        <dbReference type="ARBA" id="ARBA00038054"/>
    </source>
</evidence>
<dbReference type="AlphaFoldDB" id="A0A917JG82"/>
<organism evidence="6 7">
    <name type="scientific">Enterococcus alcedinis</name>
    <dbReference type="NCBI Taxonomy" id="1274384"/>
    <lineage>
        <taxon>Bacteria</taxon>
        <taxon>Bacillati</taxon>
        <taxon>Bacillota</taxon>
        <taxon>Bacilli</taxon>
        <taxon>Lactobacillales</taxon>
        <taxon>Enterococcaceae</taxon>
        <taxon>Enterococcus</taxon>
    </lineage>
</organism>
<evidence type="ECO:0000256" key="1">
    <source>
        <dbReference type="ARBA" id="ARBA00001917"/>
    </source>
</evidence>
<comment type="caution">
    <text evidence="6">The sequence shown here is derived from an EMBL/GenBank/DDBJ whole genome shotgun (WGS) entry which is preliminary data.</text>
</comment>
<comment type="similarity">
    <text evidence="4">Belongs to the flavoredoxin family.</text>
</comment>
<dbReference type="InterPro" id="IPR002563">
    <property type="entry name" value="Flavin_Rdtase-like_dom"/>
</dbReference>
<dbReference type="RefSeq" id="WP_188368058.1">
    <property type="nucleotide sequence ID" value="NZ_BMDT01000009.1"/>
</dbReference>
<dbReference type="Proteomes" id="UP000622610">
    <property type="component" value="Unassembled WGS sequence"/>
</dbReference>
<protein>
    <recommendedName>
        <fullName evidence="5">Flavin reductase like domain-containing protein</fullName>
    </recommendedName>
</protein>
<dbReference type="Gene3D" id="2.30.110.10">
    <property type="entry name" value="Electron Transport, Fmn-binding Protein, Chain A"/>
    <property type="match status" value="1"/>
</dbReference>
<dbReference type="PANTHER" id="PTHR33798:SF5">
    <property type="entry name" value="FLAVIN REDUCTASE LIKE DOMAIN-CONTAINING PROTEIN"/>
    <property type="match status" value="1"/>
</dbReference>
<dbReference type="SUPFAM" id="SSF50475">
    <property type="entry name" value="FMN-binding split barrel"/>
    <property type="match status" value="1"/>
</dbReference>
<gene>
    <name evidence="6" type="ORF">GCM10011482_18800</name>
</gene>
<dbReference type="PANTHER" id="PTHR33798">
    <property type="entry name" value="FLAVOPROTEIN OXYGENASE"/>
    <property type="match status" value="1"/>
</dbReference>
<dbReference type="GO" id="GO:0016646">
    <property type="term" value="F:oxidoreductase activity, acting on the CH-NH group of donors, NAD or NADP as acceptor"/>
    <property type="evidence" value="ECO:0007669"/>
    <property type="project" value="UniProtKB-ARBA"/>
</dbReference>
<proteinExistence type="inferred from homology"/>
<comment type="cofactor">
    <cofactor evidence="1">
        <name>FMN</name>
        <dbReference type="ChEBI" id="CHEBI:58210"/>
    </cofactor>
</comment>
<dbReference type="GO" id="GO:0010181">
    <property type="term" value="F:FMN binding"/>
    <property type="evidence" value="ECO:0007669"/>
    <property type="project" value="InterPro"/>
</dbReference>
<reference evidence="6" key="2">
    <citation type="submission" date="2020-09" db="EMBL/GenBank/DDBJ databases">
        <authorList>
            <person name="Sun Q."/>
            <person name="Sedlacek I."/>
        </authorList>
    </citation>
    <scope>NUCLEOTIDE SEQUENCE</scope>
    <source>
        <strain evidence="6">CCM 8433</strain>
    </source>
</reference>